<dbReference type="InterPro" id="IPR029045">
    <property type="entry name" value="ClpP/crotonase-like_dom_sf"/>
</dbReference>
<dbReference type="RefSeq" id="XP_003384411.2">
    <property type="nucleotide sequence ID" value="XM_003384363.3"/>
</dbReference>
<proteinExistence type="predicted"/>
<keyword evidence="6" id="KW-1185">Reference proteome</keyword>
<evidence type="ECO:0000313" key="6">
    <source>
        <dbReference type="Proteomes" id="UP000007879"/>
    </source>
</evidence>
<keyword evidence="4" id="KW-0812">Transmembrane</keyword>
<dbReference type="SUPFAM" id="SSF52096">
    <property type="entry name" value="ClpP/crotonase"/>
    <property type="match status" value="1"/>
</dbReference>
<dbReference type="Proteomes" id="UP000007879">
    <property type="component" value="Unassembled WGS sequence"/>
</dbReference>
<dbReference type="Gene3D" id="3.90.226.10">
    <property type="entry name" value="2-enoyl-CoA Hydratase, Chain A, domain 1"/>
    <property type="match status" value="1"/>
</dbReference>
<dbReference type="FunFam" id="3.90.226.10:FF:000049">
    <property type="entry name" value="Enoyl-CoA delta isomerase 3"/>
    <property type="match status" value="1"/>
</dbReference>
<dbReference type="GO" id="GO:0006635">
    <property type="term" value="P:fatty acid beta-oxidation"/>
    <property type="evidence" value="ECO:0007669"/>
    <property type="project" value="TreeGrafter"/>
</dbReference>
<evidence type="ECO:0000313" key="5">
    <source>
        <dbReference type="EnsemblMetazoa" id="XP_003384411.2"/>
    </source>
</evidence>
<evidence type="ECO:0000256" key="1">
    <source>
        <dbReference type="ARBA" id="ARBA00000452"/>
    </source>
</evidence>
<sequence>MAVSVSFEGQVAVLRMERGENRFNIEFLDQFLSALDKVEGNPNTRALVTTGDGKFYSNGLDLEAMSTYNEEQFKEFDRTYQLAHKRLLTFPMVTIAAINGHAYAAGGILALAHDIRIMRKERGWFCLPEIKINRSFTISTMELVKAKLPQSEQVASVLMGRRYTGQEALDAGIIQGVMPGPQLLLSALKRGEEAAKENFDRSTLGELKNALYFSTVKALTEPNTYYSKL</sequence>
<comment type="catalytic activity">
    <reaction evidence="2">
        <text>a (3E)-enoyl-CoA = a 4-saturated (2E)-enoyl-CoA</text>
        <dbReference type="Rhea" id="RHEA:45228"/>
        <dbReference type="ChEBI" id="CHEBI:58521"/>
        <dbReference type="ChEBI" id="CHEBI:85097"/>
        <dbReference type="EC" id="5.3.3.8"/>
    </reaction>
</comment>
<dbReference type="PANTHER" id="PTHR11941">
    <property type="entry name" value="ENOYL-COA HYDRATASE-RELATED"/>
    <property type="match status" value="1"/>
</dbReference>
<reference evidence="5" key="2">
    <citation type="submission" date="2024-06" db="UniProtKB">
        <authorList>
            <consortium name="EnsemblMetazoa"/>
        </authorList>
    </citation>
    <scope>IDENTIFICATION</scope>
</reference>
<feature type="transmembrane region" description="Helical" evidence="4">
    <location>
        <begin position="88"/>
        <end position="112"/>
    </location>
</feature>
<accession>A0AAN0IB66</accession>
<protein>
    <submittedName>
        <fullName evidence="5">Uncharacterized protein</fullName>
    </submittedName>
</protein>
<keyword evidence="4" id="KW-1133">Transmembrane helix</keyword>
<organism evidence="5 6">
    <name type="scientific">Amphimedon queenslandica</name>
    <name type="common">Sponge</name>
    <dbReference type="NCBI Taxonomy" id="400682"/>
    <lineage>
        <taxon>Eukaryota</taxon>
        <taxon>Metazoa</taxon>
        <taxon>Porifera</taxon>
        <taxon>Demospongiae</taxon>
        <taxon>Heteroscleromorpha</taxon>
        <taxon>Haplosclerida</taxon>
        <taxon>Niphatidae</taxon>
        <taxon>Amphimedon</taxon>
    </lineage>
</organism>
<dbReference type="EnsemblMetazoa" id="XM_003384363.3">
    <property type="protein sequence ID" value="XP_003384411.2"/>
    <property type="gene ID" value="LOC100632655"/>
</dbReference>
<comment type="catalytic activity">
    <reaction evidence="1">
        <text>a (3Z)-enoyl-CoA = a 4-saturated (2E)-enoyl-CoA</text>
        <dbReference type="Rhea" id="RHEA:45900"/>
        <dbReference type="ChEBI" id="CHEBI:85097"/>
        <dbReference type="ChEBI" id="CHEBI:85489"/>
        <dbReference type="EC" id="5.3.3.8"/>
    </reaction>
</comment>
<dbReference type="GO" id="GO:0004165">
    <property type="term" value="F:delta(3)-delta(2)-enoyl-CoA isomerase activity"/>
    <property type="evidence" value="ECO:0007669"/>
    <property type="project" value="UniProtKB-EC"/>
</dbReference>
<dbReference type="Pfam" id="PF00378">
    <property type="entry name" value="ECH_1"/>
    <property type="match status" value="1"/>
</dbReference>
<dbReference type="CDD" id="cd06558">
    <property type="entry name" value="crotonase-like"/>
    <property type="match status" value="1"/>
</dbReference>
<dbReference type="KEGG" id="aqu:100632655"/>
<dbReference type="AlphaFoldDB" id="A0AAN0IB66"/>
<evidence type="ECO:0000256" key="3">
    <source>
        <dbReference type="ARBA" id="ARBA00023098"/>
    </source>
</evidence>
<reference evidence="6" key="1">
    <citation type="journal article" date="2010" name="Nature">
        <title>The Amphimedon queenslandica genome and the evolution of animal complexity.</title>
        <authorList>
            <person name="Srivastava M."/>
            <person name="Simakov O."/>
            <person name="Chapman J."/>
            <person name="Fahey B."/>
            <person name="Gauthier M.E."/>
            <person name="Mitros T."/>
            <person name="Richards G.S."/>
            <person name="Conaco C."/>
            <person name="Dacre M."/>
            <person name="Hellsten U."/>
            <person name="Larroux C."/>
            <person name="Putnam N.H."/>
            <person name="Stanke M."/>
            <person name="Adamska M."/>
            <person name="Darling A."/>
            <person name="Degnan S.M."/>
            <person name="Oakley T.H."/>
            <person name="Plachetzki D.C."/>
            <person name="Zhai Y."/>
            <person name="Adamski M."/>
            <person name="Calcino A."/>
            <person name="Cummins S.F."/>
            <person name="Goodstein D.M."/>
            <person name="Harris C."/>
            <person name="Jackson D.J."/>
            <person name="Leys S.P."/>
            <person name="Shu S."/>
            <person name="Woodcroft B.J."/>
            <person name="Vervoort M."/>
            <person name="Kosik K.S."/>
            <person name="Manning G."/>
            <person name="Degnan B.M."/>
            <person name="Rokhsar D.S."/>
        </authorList>
    </citation>
    <scope>NUCLEOTIDE SEQUENCE [LARGE SCALE GENOMIC DNA]</scope>
</reference>
<name>A0AAN0IB66_AMPQE</name>
<keyword evidence="3" id="KW-0443">Lipid metabolism</keyword>
<keyword evidence="4" id="KW-0472">Membrane</keyword>
<dbReference type="PANTHER" id="PTHR11941:SF75">
    <property type="entry name" value="ENOYL-COA HYDRATASE_ISOMERASE FAMILY PROTEIN"/>
    <property type="match status" value="1"/>
</dbReference>
<evidence type="ECO:0000256" key="2">
    <source>
        <dbReference type="ARBA" id="ARBA00000765"/>
    </source>
</evidence>
<dbReference type="InterPro" id="IPR001753">
    <property type="entry name" value="Enoyl-CoA_hydra/iso"/>
</dbReference>
<evidence type="ECO:0000256" key="4">
    <source>
        <dbReference type="SAM" id="Phobius"/>
    </source>
</evidence>
<dbReference type="GO" id="GO:0005777">
    <property type="term" value="C:peroxisome"/>
    <property type="evidence" value="ECO:0007669"/>
    <property type="project" value="TreeGrafter"/>
</dbReference>
<dbReference type="GeneID" id="100632655"/>